<dbReference type="KEGG" id="trg:TRUGW13939_01118"/>
<gene>
    <name evidence="3" type="ORF">TRUGW13939_01118</name>
</gene>
<dbReference type="EMBL" id="CP055898">
    <property type="protein sequence ID" value="QKX54035.1"/>
    <property type="molecule type" value="Genomic_DNA"/>
</dbReference>
<feature type="coiled-coil region" evidence="1">
    <location>
        <begin position="529"/>
        <end position="770"/>
    </location>
</feature>
<evidence type="ECO:0000256" key="1">
    <source>
        <dbReference type="SAM" id="Coils"/>
    </source>
</evidence>
<dbReference type="RefSeq" id="XP_035340214.1">
    <property type="nucleotide sequence ID" value="XM_035484321.1"/>
</dbReference>
<reference evidence="4" key="1">
    <citation type="submission" date="2020-06" db="EMBL/GenBank/DDBJ databases">
        <title>A chromosome-scale genome assembly of Talaromyces rugulosus W13939.</title>
        <authorList>
            <person name="Wang B."/>
            <person name="Guo L."/>
            <person name="Ye K."/>
            <person name="Wang L."/>
        </authorList>
    </citation>
    <scope>NUCLEOTIDE SEQUENCE [LARGE SCALE GENOMIC DNA]</scope>
    <source>
        <strain evidence="4">W13939</strain>
    </source>
</reference>
<dbReference type="Proteomes" id="UP000509510">
    <property type="component" value="Chromosome I"/>
</dbReference>
<name>A0A7H8QKN6_TALRU</name>
<feature type="compositionally biased region" description="Basic and acidic residues" evidence="2">
    <location>
        <begin position="152"/>
        <end position="168"/>
    </location>
</feature>
<feature type="coiled-coil region" evidence="1">
    <location>
        <begin position="804"/>
        <end position="902"/>
    </location>
</feature>
<dbReference type="PANTHER" id="PTHR34251">
    <property type="entry name" value="LEUCINE-, GLUTAMATE- AND LYSINE-RICH PROTEIN 1"/>
    <property type="match status" value="1"/>
</dbReference>
<feature type="compositionally biased region" description="Pro residues" evidence="2">
    <location>
        <begin position="314"/>
        <end position="328"/>
    </location>
</feature>
<sequence>MAKKSKSKKEAKKKGQKGGSEETPESQISSSQVQSPSPGPENGTTFTGTEEAISVLPDSTEQVPETAVIDLDADQQELPPLEESAPPLEEFEPPLEQSASPPEESEMIQQEDRAEETEPVPTTTEDADPTEPGALPDPAPETAPQVTDEVVDDAKWEQDVDELEKLLEEINAPQEPTADVAGEEAVGEEAAPEKDLPEEEPAELAQEEKEDEPEVATKAPEEGSPAHADDDEHDPDHDHDHDNKDPPAKPSDESQPDEPAEVPAETAAEPEEEPAEAKQELPEAEPAEEEHIPEEAEEPDTRSVVSGKVSRYPTHPPAPIPLPSPVPSEPRSIHSPVPEHPLSRHGSPLTYHVSPPYRYASPHIHPYSPHMMGMAGPPPPPMMHPGSIAPSSASFATAYHSPIMDHAPMPPPYAYPRRPSGLSNGGYYNGKMDRTQSGGSGNSHGHHHHRTEKANGAPEEKNHEHHHLMGRIEKVMPDISRLMDSFKDTQGKLQAREAETRQLQSQHEQAIMHKDFYIEALQGQMRKAATETAEEYTKLKNVISELRLELGNQQEKVKDLEECLSTSRKEKEVLESIKAGIENEIQTLQKKIEDLQLEHERYVEESKEHERTELSLQKEELTNLFEEIRAEDENAANDRYNEREKELIDEKEALKSAWEEEKRQIEEAQAALKTELESTQNDLQVSREDAVTKTSILEAKEKELESTKSDLESRLGELHEAQGELASTKTQLENNQVELESTQAELNSTLEDLTAKQLELEKGHKDFQENHANHTAEREKLTAFHAAQVEALHGTHTTQLGDLRNTHETTLKEAEDRCTALMAQLEEKEKAWTTEKSELEKQLIEKTDELTGLEREREAIEQGDIAREKHLQSAVDDMRRTIDNMENDRDKLRKTLQSLGEATDLKTSKGDQFFMESFGQLRKLIVELSKEHFSYLPIDPPKDILEKIPAEMPSFLDNTTASRELRAAYIQHVVSKTLTYRVFQPFLFTLGRRYDKADTFFQVLSMDIRRKSVRREAFWRQQTLKAAYTTSDAKQSINVVAAVIVDEIVDHIKHFADPRQLDALLNGVRRIVKVAAETWRHARVERELVLATMPAPESDGVSNDEWDEYTCGRRSADDPVATSRSVLLRVFPRIYREAAHEDFADDKEKFNSCVYFPGTIMYSDSPSVLVRREELGRKSPIGNGVNGAQ</sequence>
<dbReference type="InterPro" id="IPR038799">
    <property type="entry name" value="LEKR1"/>
</dbReference>
<evidence type="ECO:0000313" key="4">
    <source>
        <dbReference type="Proteomes" id="UP000509510"/>
    </source>
</evidence>
<keyword evidence="4" id="KW-1185">Reference proteome</keyword>
<accession>A0A7H8QKN6</accession>
<keyword evidence="1" id="KW-0175">Coiled coil</keyword>
<dbReference type="PANTHER" id="PTHR34251:SF1">
    <property type="entry name" value="LEUCINE, GLUTAMATE AND LYSINE RICH 1"/>
    <property type="match status" value="1"/>
</dbReference>
<dbReference type="OrthoDB" id="6365728at2759"/>
<evidence type="ECO:0000256" key="2">
    <source>
        <dbReference type="SAM" id="MobiDB-lite"/>
    </source>
</evidence>
<feature type="compositionally biased region" description="Basic and acidic residues" evidence="2">
    <location>
        <begin position="227"/>
        <end position="252"/>
    </location>
</feature>
<feature type="compositionally biased region" description="Low complexity" evidence="2">
    <location>
        <begin position="77"/>
        <end position="88"/>
    </location>
</feature>
<dbReference type="AlphaFoldDB" id="A0A7H8QKN6"/>
<feature type="region of interest" description="Disordered" evidence="2">
    <location>
        <begin position="1"/>
        <end position="346"/>
    </location>
</feature>
<dbReference type="Gene3D" id="1.20.920.20">
    <property type="match status" value="1"/>
</dbReference>
<feature type="compositionally biased region" description="Basic residues" evidence="2">
    <location>
        <begin position="1"/>
        <end position="16"/>
    </location>
</feature>
<organism evidence="3 4">
    <name type="scientific">Talaromyces rugulosus</name>
    <name type="common">Penicillium rugulosum</name>
    <dbReference type="NCBI Taxonomy" id="121627"/>
    <lineage>
        <taxon>Eukaryota</taxon>
        <taxon>Fungi</taxon>
        <taxon>Dikarya</taxon>
        <taxon>Ascomycota</taxon>
        <taxon>Pezizomycotina</taxon>
        <taxon>Eurotiomycetes</taxon>
        <taxon>Eurotiomycetidae</taxon>
        <taxon>Eurotiales</taxon>
        <taxon>Trichocomaceae</taxon>
        <taxon>Talaromyces</taxon>
        <taxon>Talaromyces sect. Islandici</taxon>
    </lineage>
</organism>
<feature type="region of interest" description="Disordered" evidence="2">
    <location>
        <begin position="418"/>
        <end position="464"/>
    </location>
</feature>
<dbReference type="GeneID" id="55988631"/>
<proteinExistence type="predicted"/>
<feature type="compositionally biased region" description="Low complexity" evidence="2">
    <location>
        <begin position="25"/>
        <end position="36"/>
    </location>
</feature>
<protein>
    <submittedName>
        <fullName evidence="3">Uncharacterized protein</fullName>
    </submittedName>
</protein>
<evidence type="ECO:0000313" key="3">
    <source>
        <dbReference type="EMBL" id="QKX54035.1"/>
    </source>
</evidence>